<organism evidence="1 2">
    <name type="scientific">Corynebacterium halotolerans YIM 70093 = DSM 44683</name>
    <dbReference type="NCBI Taxonomy" id="1121362"/>
    <lineage>
        <taxon>Bacteria</taxon>
        <taxon>Bacillati</taxon>
        <taxon>Actinomycetota</taxon>
        <taxon>Actinomycetes</taxon>
        <taxon>Mycobacteriales</taxon>
        <taxon>Corynebacteriaceae</taxon>
        <taxon>Corynebacterium</taxon>
    </lineage>
</organism>
<dbReference type="RefSeq" id="WP_015400276.1">
    <property type="nucleotide sequence ID" value="NC_020302.1"/>
</dbReference>
<dbReference type="AlphaFoldDB" id="M1NQR5"/>
<dbReference type="STRING" id="1121362.A605_04230"/>
<evidence type="ECO:0000313" key="1">
    <source>
        <dbReference type="EMBL" id="AGF71857.1"/>
    </source>
</evidence>
<proteinExistence type="predicted"/>
<dbReference type="HOGENOM" id="CLU_1145689_0_0_11"/>
<evidence type="ECO:0000313" key="2">
    <source>
        <dbReference type="Proteomes" id="UP000011723"/>
    </source>
</evidence>
<dbReference type="OrthoDB" id="4401429at2"/>
<protein>
    <submittedName>
        <fullName evidence="1">Uncharacterized protein</fullName>
    </submittedName>
</protein>
<name>M1NQR5_9CORY</name>
<dbReference type="KEGG" id="chn:A605_04230"/>
<dbReference type="eggNOG" id="ENOG5031IYU">
    <property type="taxonomic scope" value="Bacteria"/>
</dbReference>
<dbReference type="Proteomes" id="UP000011723">
    <property type="component" value="Chromosome"/>
</dbReference>
<dbReference type="EMBL" id="CP003697">
    <property type="protein sequence ID" value="AGF71857.1"/>
    <property type="molecule type" value="Genomic_DNA"/>
</dbReference>
<accession>M1NQR5</accession>
<gene>
    <name evidence="1" type="ORF">A605_04230</name>
</gene>
<dbReference type="PATRIC" id="fig|1121362.3.peg.850"/>
<keyword evidence="2" id="KW-1185">Reference proteome</keyword>
<reference evidence="1 2" key="1">
    <citation type="journal article" date="2012" name="Stand. Genomic Sci.">
        <title>Genome sequence of the halotolerant bacterium Corynebacterium halotolerans type strain YIM 70093(T) (= DSM 44683(T)).</title>
        <authorList>
            <person name="Ruckert C."/>
            <person name="Albersmeier A."/>
            <person name="Al-Dilaimi A."/>
            <person name="Niehaus K."/>
            <person name="Szczepanowski R."/>
            <person name="Kalinowski J."/>
        </authorList>
    </citation>
    <scope>NUCLEOTIDE SEQUENCE [LARGE SCALE GENOMIC DNA]</scope>
    <source>
        <strain evidence="1">YIM 70093</strain>
    </source>
</reference>
<sequence length="268" mass="29565">MPDSPWPTRLATTTFVAHPDRLARAQKLYVERLNGIPAEQARIHFISGLPTPEDNEFFLWDLRCTAVYEALRCDIPEPESLELFTVHCVISVNPDFDEEVHEKLFFADHAGPDPFPGFLSAVDVEPFVPGQAWTGAAPRWDPTPEEPAATPPVPASRWLVTLHLMAAEQEEDALSAEYSRLIRAVRDAGDPALLSSSPSPVRVDDDAVAGPLWLAETRRVVAGPSSPAVFPLARRLHRARLVLDYGHDPSVLLPEPQLPGSWAVEPLV</sequence>